<protein>
    <recommendedName>
        <fullName evidence="3">CBS domain-containing protein</fullName>
    </recommendedName>
</protein>
<dbReference type="Pfam" id="PF00571">
    <property type="entry name" value="CBS"/>
    <property type="match status" value="2"/>
</dbReference>
<dbReference type="InterPro" id="IPR051257">
    <property type="entry name" value="Diverse_CBS-Domain"/>
</dbReference>
<organism evidence="4">
    <name type="scientific">uncultured Solirubrobacterales bacterium</name>
    <dbReference type="NCBI Taxonomy" id="768556"/>
    <lineage>
        <taxon>Bacteria</taxon>
        <taxon>Bacillati</taxon>
        <taxon>Actinomycetota</taxon>
        <taxon>Thermoleophilia</taxon>
        <taxon>Solirubrobacterales</taxon>
        <taxon>environmental samples</taxon>
    </lineage>
</organism>
<evidence type="ECO:0000313" key="4">
    <source>
        <dbReference type="EMBL" id="CAA9517469.1"/>
    </source>
</evidence>
<feature type="domain" description="CBS" evidence="3">
    <location>
        <begin position="101"/>
        <end position="152"/>
    </location>
</feature>
<dbReference type="PROSITE" id="PS51371">
    <property type="entry name" value="CBS"/>
    <property type="match status" value="2"/>
</dbReference>
<reference evidence="4" key="1">
    <citation type="submission" date="2020-02" db="EMBL/GenBank/DDBJ databases">
        <authorList>
            <person name="Meier V. D."/>
        </authorList>
    </citation>
    <scope>NUCLEOTIDE SEQUENCE</scope>
    <source>
        <strain evidence="4">AVDCRST_MAG45</strain>
    </source>
</reference>
<dbReference type="PANTHER" id="PTHR43080:SF2">
    <property type="entry name" value="CBS DOMAIN-CONTAINING PROTEIN"/>
    <property type="match status" value="1"/>
</dbReference>
<accession>A0A6J4T9J5</accession>
<proteinExistence type="predicted"/>
<keyword evidence="1 2" id="KW-0129">CBS domain</keyword>
<sequence>MPVPVREIMDADPVTVTPGTPVEDVVRLLSERELPGIPVVEADGRCVGIVTEADLIIADEQGDLHLPHYIELFGGVVFLEPLRHFEDRLRKAFAAKVEDMMTRDPLTVGPETSARETARVISESGHNRLPVVEEGRLVGVVSRADVLGALAR</sequence>
<dbReference type="InterPro" id="IPR046342">
    <property type="entry name" value="CBS_dom_sf"/>
</dbReference>
<dbReference type="AlphaFoldDB" id="A0A6J4T9J5"/>
<name>A0A6J4T9J5_9ACTN</name>
<dbReference type="EMBL" id="CADCVU010000197">
    <property type="protein sequence ID" value="CAA9517469.1"/>
    <property type="molecule type" value="Genomic_DNA"/>
</dbReference>
<feature type="domain" description="CBS" evidence="3">
    <location>
        <begin position="9"/>
        <end position="66"/>
    </location>
</feature>
<gene>
    <name evidence="4" type="ORF">AVDCRST_MAG45-2292</name>
</gene>
<dbReference type="InterPro" id="IPR000644">
    <property type="entry name" value="CBS_dom"/>
</dbReference>
<evidence type="ECO:0000256" key="1">
    <source>
        <dbReference type="ARBA" id="ARBA00023122"/>
    </source>
</evidence>
<evidence type="ECO:0000256" key="2">
    <source>
        <dbReference type="PROSITE-ProRule" id="PRU00703"/>
    </source>
</evidence>
<dbReference type="SMART" id="SM00116">
    <property type="entry name" value="CBS"/>
    <property type="match status" value="2"/>
</dbReference>
<dbReference type="CDD" id="cd04586">
    <property type="entry name" value="CBS_pair_BON_assoc"/>
    <property type="match status" value="1"/>
</dbReference>
<evidence type="ECO:0000259" key="3">
    <source>
        <dbReference type="PROSITE" id="PS51371"/>
    </source>
</evidence>
<dbReference type="Gene3D" id="3.10.580.10">
    <property type="entry name" value="CBS-domain"/>
    <property type="match status" value="1"/>
</dbReference>
<dbReference type="PANTHER" id="PTHR43080">
    <property type="entry name" value="CBS DOMAIN-CONTAINING PROTEIN CBSX3, MITOCHONDRIAL"/>
    <property type="match status" value="1"/>
</dbReference>
<dbReference type="SUPFAM" id="SSF54631">
    <property type="entry name" value="CBS-domain pair"/>
    <property type="match status" value="1"/>
</dbReference>